<gene>
    <name evidence="1" type="ORF">G7Y89_g2470</name>
</gene>
<dbReference type="EMBL" id="JAAMPI010000108">
    <property type="protein sequence ID" value="KAF4635637.1"/>
    <property type="molecule type" value="Genomic_DNA"/>
</dbReference>
<dbReference type="AlphaFoldDB" id="A0A8H4W6H3"/>
<accession>A0A8H4W6H3</accession>
<comment type="caution">
    <text evidence="1">The sequence shown here is derived from an EMBL/GenBank/DDBJ whole genome shotgun (WGS) entry which is preliminary data.</text>
</comment>
<evidence type="ECO:0000313" key="2">
    <source>
        <dbReference type="Proteomes" id="UP000566819"/>
    </source>
</evidence>
<proteinExistence type="predicted"/>
<protein>
    <submittedName>
        <fullName evidence="1">Uncharacterized protein</fullName>
    </submittedName>
</protein>
<sequence length="94" mass="10963">MMSGFLLDHTVEIWVSEQDEDKLEENDYVYELTEEFCADTIVIMALSLMEPDSDFVRARMYQDVIEADLRIAIKYMKMNLPTRKEAGKASDIFV</sequence>
<name>A0A8H4W6H3_9HELO</name>
<reference evidence="1 2" key="1">
    <citation type="submission" date="2020-03" db="EMBL/GenBank/DDBJ databases">
        <title>Draft Genome Sequence of Cudoniella acicularis.</title>
        <authorList>
            <person name="Buettner E."/>
            <person name="Kellner H."/>
        </authorList>
    </citation>
    <scope>NUCLEOTIDE SEQUENCE [LARGE SCALE GENOMIC DNA]</scope>
    <source>
        <strain evidence="1 2">DSM 108380</strain>
    </source>
</reference>
<evidence type="ECO:0000313" key="1">
    <source>
        <dbReference type="EMBL" id="KAF4635637.1"/>
    </source>
</evidence>
<organism evidence="1 2">
    <name type="scientific">Cudoniella acicularis</name>
    <dbReference type="NCBI Taxonomy" id="354080"/>
    <lineage>
        <taxon>Eukaryota</taxon>
        <taxon>Fungi</taxon>
        <taxon>Dikarya</taxon>
        <taxon>Ascomycota</taxon>
        <taxon>Pezizomycotina</taxon>
        <taxon>Leotiomycetes</taxon>
        <taxon>Helotiales</taxon>
        <taxon>Tricladiaceae</taxon>
        <taxon>Cudoniella</taxon>
    </lineage>
</organism>
<keyword evidence="2" id="KW-1185">Reference proteome</keyword>
<dbReference type="Proteomes" id="UP000566819">
    <property type="component" value="Unassembled WGS sequence"/>
</dbReference>